<dbReference type="PRINTS" id="PR00457">
    <property type="entry name" value="ANPEROXIDASE"/>
</dbReference>
<dbReference type="Gene3D" id="1.10.640.10">
    <property type="entry name" value="Haem peroxidase domain superfamily, animal type"/>
    <property type="match status" value="1"/>
</dbReference>
<dbReference type="RefSeq" id="XP_022254161.1">
    <property type="nucleotide sequence ID" value="XM_022398453.1"/>
</dbReference>
<gene>
    <name evidence="4" type="primary">LOC106469874</name>
</gene>
<dbReference type="GeneID" id="106469874"/>
<evidence type="ECO:0000256" key="2">
    <source>
        <dbReference type="SAM" id="Phobius"/>
    </source>
</evidence>
<proteinExistence type="predicted"/>
<reference evidence="4" key="1">
    <citation type="submission" date="2025-08" db="UniProtKB">
        <authorList>
            <consortium name="RefSeq"/>
        </authorList>
    </citation>
    <scope>IDENTIFICATION</scope>
    <source>
        <tissue evidence="4">Muscle</tissue>
    </source>
</reference>
<dbReference type="PANTHER" id="PTHR11475:SF106">
    <property type="entry name" value="CURLY SU"/>
    <property type="match status" value="1"/>
</dbReference>
<protein>
    <submittedName>
        <fullName evidence="4">Peroxidase-like</fullName>
    </submittedName>
</protein>
<keyword evidence="2" id="KW-1133">Transmembrane helix</keyword>
<keyword evidence="2" id="KW-0812">Transmembrane</keyword>
<name>A0ABM1TE55_LIMPO</name>
<dbReference type="PANTHER" id="PTHR11475">
    <property type="entry name" value="OXIDASE/PEROXIDASE"/>
    <property type="match status" value="1"/>
</dbReference>
<feature type="transmembrane region" description="Helical" evidence="2">
    <location>
        <begin position="48"/>
        <end position="78"/>
    </location>
</feature>
<dbReference type="CDD" id="cd09823">
    <property type="entry name" value="peroxinectin_like"/>
    <property type="match status" value="1"/>
</dbReference>
<dbReference type="SUPFAM" id="SSF48113">
    <property type="entry name" value="Heme-dependent peroxidases"/>
    <property type="match status" value="1"/>
</dbReference>
<feature type="transmembrane region" description="Helical" evidence="2">
    <location>
        <begin position="7"/>
        <end position="36"/>
    </location>
</feature>
<feature type="transmembrane region" description="Helical" evidence="2">
    <location>
        <begin position="153"/>
        <end position="171"/>
    </location>
</feature>
<dbReference type="Proteomes" id="UP000694941">
    <property type="component" value="Unplaced"/>
</dbReference>
<dbReference type="InterPro" id="IPR037120">
    <property type="entry name" value="Haem_peroxidase_sf_animal"/>
</dbReference>
<dbReference type="InterPro" id="IPR010255">
    <property type="entry name" value="Haem_peroxidase_sf"/>
</dbReference>
<feature type="transmembrane region" description="Helical" evidence="2">
    <location>
        <begin position="115"/>
        <end position="141"/>
    </location>
</feature>
<keyword evidence="1" id="KW-0575">Peroxidase</keyword>
<dbReference type="PROSITE" id="PS50292">
    <property type="entry name" value="PEROXIDASE_3"/>
    <property type="match status" value="1"/>
</dbReference>
<keyword evidence="3" id="KW-1185">Reference proteome</keyword>
<dbReference type="InterPro" id="IPR019791">
    <property type="entry name" value="Haem_peroxidase_animal"/>
</dbReference>
<organism evidence="3 4">
    <name type="scientific">Limulus polyphemus</name>
    <name type="common">Atlantic horseshoe crab</name>
    <dbReference type="NCBI Taxonomy" id="6850"/>
    <lineage>
        <taxon>Eukaryota</taxon>
        <taxon>Metazoa</taxon>
        <taxon>Ecdysozoa</taxon>
        <taxon>Arthropoda</taxon>
        <taxon>Chelicerata</taxon>
        <taxon>Merostomata</taxon>
        <taxon>Xiphosura</taxon>
        <taxon>Limulidae</taxon>
        <taxon>Limulus</taxon>
    </lineage>
</organism>
<feature type="transmembrane region" description="Helical" evidence="2">
    <location>
        <begin position="90"/>
        <end position="109"/>
    </location>
</feature>
<evidence type="ECO:0000313" key="4">
    <source>
        <dbReference type="RefSeq" id="XP_022254161.1"/>
    </source>
</evidence>
<sequence length="906" mass="101226">MASLKLIGVLVGIVTDSVTTVMASLKLIGVIVGIVIDSVTTVMASLKLIGVLVCTVIVSVTTVMASLKLIGVLVGIVIDSVTTVMASLKLIGVLVGIVIDSVTTVMASLKLIGVLVGIVIDSVTTVMASLKLIGVLVGIVIDSVTTVMASLKLISVFWGSFVLVTSLLTVGQPGIIFPTQRQAPLNPLLEPDCAFSVRSSKIGPNAAGNEGLQYIANFVPNLKSVPQRITGQICITFDDINNAVQEARRLVGKFIPQEIHELSSDLPEPKHIAAAALIIEEATRILAQRYKLNYDAIVNGLPRIDTSKTAVKQVCPTLLKPVKCELSRYRTLTGMCNNLENPSWGSARSAMLRYLPPAYGDGISVPRRAVDGSELPTARAISFIMHHDVSQHDQQLCNILVAWGQMIDHDLTLASPTLDERRMDIECCKYPPQQRHPNCMPIAIPHDDPFYKFFNKKCMDFARTLPGMRPGCTLGPRFQTNQISAFIDGNFIYGSQQKDAHRLRQFRGGFLKTAPLYRELGLKDLLPMKTVDPDVGCIARPRNAYCFDAGDERVNEQLVLTVMHTIWMREHNRVAEALGQINPHWDDETLYQETRHIVVAELQHITFNEFLPTILGVETIRKYGLQLLSHGYYDGYNPQVNSGIRSAFQTSAFRFGHSLLPDATDRYNKFHEKIEAIRLSMQLRRPYDLYKPGIIDSFLMGLVNQESNRMDPEVTTEVTNHLFEKPGERFGMDLAALNIQRSREHGNPGYNYYREYCGLPKARDFYDLAGIMPNTTIQRYAQLYKHVDDIDLWSAGISEYHLPNAVVGPTFACLIADQFSNIRRGDRFWYENSGWPSSFRPEQLQELRKVQLCRVLCDNADEMDTIQLEVLKTADPQRNPRVNCRGNNINHLDLSKWADVNHFSRK</sequence>
<evidence type="ECO:0000256" key="1">
    <source>
        <dbReference type="ARBA" id="ARBA00022559"/>
    </source>
</evidence>
<accession>A0ABM1TE55</accession>
<keyword evidence="2" id="KW-0472">Membrane</keyword>
<evidence type="ECO:0000313" key="3">
    <source>
        <dbReference type="Proteomes" id="UP000694941"/>
    </source>
</evidence>
<keyword evidence="1" id="KW-0560">Oxidoreductase</keyword>
<dbReference type="Pfam" id="PF03098">
    <property type="entry name" value="An_peroxidase"/>
    <property type="match status" value="1"/>
</dbReference>